<dbReference type="PROSITE" id="PS01360">
    <property type="entry name" value="ZF_MYND_1"/>
    <property type="match status" value="1"/>
</dbReference>
<proteinExistence type="predicted"/>
<dbReference type="GO" id="GO:0008276">
    <property type="term" value="F:protein methyltransferase activity"/>
    <property type="evidence" value="ECO:0007669"/>
    <property type="project" value="UniProtKB-ARBA"/>
</dbReference>
<dbReference type="GO" id="GO:0032259">
    <property type="term" value="P:methylation"/>
    <property type="evidence" value="ECO:0007669"/>
    <property type="project" value="UniProtKB-KW"/>
</dbReference>
<dbReference type="InterPro" id="IPR011990">
    <property type="entry name" value="TPR-like_helical_dom_sf"/>
</dbReference>
<evidence type="ECO:0000256" key="2">
    <source>
        <dbReference type="ARBA" id="ARBA00004496"/>
    </source>
</evidence>
<evidence type="ECO:0000256" key="8">
    <source>
        <dbReference type="ARBA" id="ARBA00022771"/>
    </source>
</evidence>
<evidence type="ECO:0000256" key="13">
    <source>
        <dbReference type="ARBA" id="ARBA00093635"/>
    </source>
</evidence>
<keyword evidence="10" id="KW-0539">Nucleus</keyword>
<dbReference type="Gene3D" id="1.10.220.160">
    <property type="match status" value="1"/>
</dbReference>
<keyword evidence="7" id="KW-0479">Metal-binding</keyword>
<dbReference type="GO" id="GO:0005634">
    <property type="term" value="C:nucleus"/>
    <property type="evidence" value="ECO:0007669"/>
    <property type="project" value="UniProtKB-SubCell"/>
</dbReference>
<evidence type="ECO:0000313" key="17">
    <source>
        <dbReference type="Proteomes" id="UP000318571"/>
    </source>
</evidence>
<keyword evidence="6" id="KW-0949">S-adenosyl-L-methionine</keyword>
<dbReference type="GO" id="GO:0008170">
    <property type="term" value="F:N-methyltransferase activity"/>
    <property type="evidence" value="ECO:0007669"/>
    <property type="project" value="UniProtKB-ARBA"/>
</dbReference>
<dbReference type="SUPFAM" id="SSF144232">
    <property type="entry name" value="HIT/MYND zinc finger-like"/>
    <property type="match status" value="1"/>
</dbReference>
<dbReference type="PROSITE" id="PS50280">
    <property type="entry name" value="SET"/>
    <property type="match status" value="1"/>
</dbReference>
<feature type="domain" description="SET" evidence="15">
    <location>
        <begin position="233"/>
        <end position="509"/>
    </location>
</feature>
<accession>A0A553NDA8</accession>
<keyword evidence="9" id="KW-0862">Zinc</keyword>
<keyword evidence="3" id="KW-0963">Cytoplasm</keyword>
<evidence type="ECO:0000256" key="5">
    <source>
        <dbReference type="ARBA" id="ARBA00022679"/>
    </source>
</evidence>
<dbReference type="EMBL" id="VCGU01000458">
    <property type="protein sequence ID" value="TRY63413.1"/>
    <property type="molecule type" value="Genomic_DNA"/>
</dbReference>
<dbReference type="PANTHER" id="PTHR46165:SF2">
    <property type="entry name" value="SET AND MYND DOMAIN-CONTAINING PROTEIN 4"/>
    <property type="match status" value="1"/>
</dbReference>
<gene>
    <name evidence="16" type="ORF">TCAL_02645</name>
</gene>
<sequence length="671" mass="76466">MFAPNRKGFFPVIYNKFIDILDEKPREAFAALGTNEERVKFFLELPYLSRGQDQDLFALMAPMPGVKNNEKSEESREAGNAAFYAGKYLQAQILYSGAVFTADQTTDSYSLALANRSACLQKLGYYELAIRDIGLALRHRYPKNKIFKLLERRGECFESLGQFKEAAEAFSHGAKYIAYSTLSREKKDGLKEKFRTKAEKMKSLRPKSHEEEEKQDWALKVLDPHPHMPASHKDIEIHYEPHRGRFAIAKADIPMGTTLFNEKPLLFSLLPEKMGSNCLHCFKVIKAVLPCPDCVWVCFCSLECQALSRQYHQYECGILKLLIESGLNVYSFLALRGVATMGLGKLKALKDRLAVRNEQLGVGQDSEYSSLDFLTTYNLVSLDHTITPTEWILRTMAAVLLVRMLQITPFFDDSEDVAEDSIFVGGILLQLINVCPTNSHDVSEFETPVADKFTNACTKVSIGAAIYPALALLNHSCNPDFMRCNKGNEVICVSNRFIKKGQEICENYGLMYTMKTRDERRKILDKHYKFSCDCQTCSEDWPLLSSLKSDVAMDPNNQKLTRFRRFRCVHCGNNLPAFDRFSVRVNAVCLMCGKQTDLQQDVPLSRIKELSKQSVEKFIQGLWEEGMVLGRECAELIEKHVHLPILELTDIQIGIWKCIWIKWGNLKLVKF</sequence>
<evidence type="ECO:0000259" key="15">
    <source>
        <dbReference type="PROSITE" id="PS50280"/>
    </source>
</evidence>
<evidence type="ECO:0000256" key="1">
    <source>
        <dbReference type="ARBA" id="ARBA00004123"/>
    </source>
</evidence>
<organism evidence="16 17">
    <name type="scientific">Tigriopus californicus</name>
    <name type="common">Marine copepod</name>
    <dbReference type="NCBI Taxonomy" id="6832"/>
    <lineage>
        <taxon>Eukaryota</taxon>
        <taxon>Metazoa</taxon>
        <taxon>Ecdysozoa</taxon>
        <taxon>Arthropoda</taxon>
        <taxon>Crustacea</taxon>
        <taxon>Multicrustacea</taxon>
        <taxon>Hexanauplia</taxon>
        <taxon>Copepoda</taxon>
        <taxon>Harpacticoida</taxon>
        <taxon>Harpacticidae</taxon>
        <taxon>Tigriopus</taxon>
    </lineage>
</organism>
<comment type="subcellular location">
    <subcellularLocation>
        <location evidence="2">Cytoplasm</location>
    </subcellularLocation>
    <subcellularLocation>
        <location evidence="1">Nucleus</location>
    </subcellularLocation>
</comment>
<dbReference type="CDD" id="cd10536">
    <property type="entry name" value="SET_SMYD4"/>
    <property type="match status" value="1"/>
</dbReference>
<evidence type="ECO:0000256" key="9">
    <source>
        <dbReference type="ARBA" id="ARBA00022833"/>
    </source>
</evidence>
<dbReference type="STRING" id="6832.A0A553NDA8"/>
<evidence type="ECO:0000256" key="14">
    <source>
        <dbReference type="ARBA" id="ARBA00093680"/>
    </source>
</evidence>
<protein>
    <recommendedName>
        <fullName evidence="13">Protein-lysine N-methyltransferase SMYD4</fullName>
    </recommendedName>
    <alternativeName>
        <fullName evidence="14">SET and MYND domain-containing protein 4</fullName>
    </alternativeName>
</protein>
<evidence type="ECO:0000313" key="16">
    <source>
        <dbReference type="EMBL" id="TRY63413.1"/>
    </source>
</evidence>
<dbReference type="GO" id="GO:0042826">
    <property type="term" value="F:histone deacetylase binding"/>
    <property type="evidence" value="ECO:0007669"/>
    <property type="project" value="TreeGrafter"/>
</dbReference>
<dbReference type="GO" id="GO:0005737">
    <property type="term" value="C:cytoplasm"/>
    <property type="evidence" value="ECO:0007669"/>
    <property type="project" value="UniProtKB-SubCell"/>
</dbReference>
<dbReference type="InterPro" id="IPR001214">
    <property type="entry name" value="SET_dom"/>
</dbReference>
<reference evidence="16 17" key="1">
    <citation type="journal article" date="2018" name="Nat. Ecol. Evol.">
        <title>Genomic signatures of mitonuclear coevolution across populations of Tigriopus californicus.</title>
        <authorList>
            <person name="Barreto F.S."/>
            <person name="Watson E.T."/>
            <person name="Lima T.G."/>
            <person name="Willett C.S."/>
            <person name="Edmands S."/>
            <person name="Li W."/>
            <person name="Burton R.S."/>
        </authorList>
    </citation>
    <scope>NUCLEOTIDE SEQUENCE [LARGE SCALE GENOMIC DNA]</scope>
    <source>
        <strain evidence="16 17">San Diego</strain>
    </source>
</reference>
<comment type="catalytic activity">
    <reaction evidence="11">
        <text>L-lysyl-[protein] + S-adenosyl-L-methionine = N(6)-methyl-L-lysyl-[protein] + S-adenosyl-L-homocysteine + H(+)</text>
        <dbReference type="Rhea" id="RHEA:51736"/>
        <dbReference type="Rhea" id="RHEA-COMP:9752"/>
        <dbReference type="Rhea" id="RHEA-COMP:13053"/>
        <dbReference type="ChEBI" id="CHEBI:15378"/>
        <dbReference type="ChEBI" id="CHEBI:29969"/>
        <dbReference type="ChEBI" id="CHEBI:57856"/>
        <dbReference type="ChEBI" id="CHEBI:59789"/>
        <dbReference type="ChEBI" id="CHEBI:61929"/>
    </reaction>
</comment>
<dbReference type="GO" id="GO:0008757">
    <property type="term" value="F:S-adenosylmethionine-dependent methyltransferase activity"/>
    <property type="evidence" value="ECO:0007669"/>
    <property type="project" value="UniProtKB-ARBA"/>
</dbReference>
<evidence type="ECO:0000256" key="3">
    <source>
        <dbReference type="ARBA" id="ARBA00022490"/>
    </source>
</evidence>
<evidence type="ECO:0000256" key="7">
    <source>
        <dbReference type="ARBA" id="ARBA00022723"/>
    </source>
</evidence>
<dbReference type="InterPro" id="IPR002893">
    <property type="entry name" value="Znf_MYND"/>
</dbReference>
<keyword evidence="17" id="KW-1185">Reference proteome</keyword>
<comment type="caution">
    <text evidence="16">The sequence shown here is derived from an EMBL/GenBank/DDBJ whole genome shotgun (WGS) entry which is preliminary data.</text>
</comment>
<dbReference type="Proteomes" id="UP000318571">
    <property type="component" value="Chromosome 10"/>
</dbReference>
<dbReference type="SUPFAM" id="SSF48452">
    <property type="entry name" value="TPR-like"/>
    <property type="match status" value="1"/>
</dbReference>
<dbReference type="Gene3D" id="1.25.40.10">
    <property type="entry name" value="Tetratricopeptide repeat domain"/>
    <property type="match status" value="1"/>
</dbReference>
<evidence type="ECO:0000256" key="4">
    <source>
        <dbReference type="ARBA" id="ARBA00022603"/>
    </source>
</evidence>
<comment type="function">
    <text evidence="12">Protein-lysine N-methyltransferase. Monomethylates PRMT5, modulating its transcriptional activity. May also act as a histone methyltransferase. Plays a critical role in cardiac development. Acts as a key epigenetic regulator of gene expression during cardiac development via its dual activities as a methyltransferase and negative regulator of HDAC1.</text>
</comment>
<keyword evidence="4" id="KW-0489">Methyltransferase</keyword>
<dbReference type="GO" id="GO:0008270">
    <property type="term" value="F:zinc ion binding"/>
    <property type="evidence" value="ECO:0007669"/>
    <property type="project" value="UniProtKB-KW"/>
</dbReference>
<dbReference type="Gene3D" id="6.10.140.2220">
    <property type="match status" value="1"/>
</dbReference>
<evidence type="ECO:0000256" key="6">
    <source>
        <dbReference type="ARBA" id="ARBA00022691"/>
    </source>
</evidence>
<dbReference type="OrthoDB" id="1028014at2759"/>
<dbReference type="OMA" id="HRYADAC"/>
<name>A0A553NDA8_TIGCA</name>
<dbReference type="SUPFAM" id="SSF82199">
    <property type="entry name" value="SET domain"/>
    <property type="match status" value="1"/>
</dbReference>
<evidence type="ECO:0000256" key="10">
    <source>
        <dbReference type="ARBA" id="ARBA00023242"/>
    </source>
</evidence>
<dbReference type="AlphaFoldDB" id="A0A553NDA8"/>
<keyword evidence="5" id="KW-0808">Transferase</keyword>
<dbReference type="PANTHER" id="PTHR46165">
    <property type="entry name" value="SET AND MYND DOMAIN-CONTAINING PROTEIN 4"/>
    <property type="match status" value="1"/>
</dbReference>
<keyword evidence="8" id="KW-0863">Zinc-finger</keyword>
<dbReference type="InterPro" id="IPR044421">
    <property type="entry name" value="SMYD4_SET"/>
</dbReference>
<dbReference type="InterPro" id="IPR052097">
    <property type="entry name" value="SET-MYND_domain_protein"/>
</dbReference>
<dbReference type="InterPro" id="IPR046341">
    <property type="entry name" value="SET_dom_sf"/>
</dbReference>
<evidence type="ECO:0000256" key="12">
    <source>
        <dbReference type="ARBA" id="ARBA00093423"/>
    </source>
</evidence>
<evidence type="ECO:0000256" key="11">
    <source>
        <dbReference type="ARBA" id="ARBA00048985"/>
    </source>
</evidence>
<dbReference type="Pfam" id="PF00856">
    <property type="entry name" value="SET"/>
    <property type="match status" value="1"/>
</dbReference>
<dbReference type="Gene3D" id="2.170.270.10">
    <property type="entry name" value="SET domain"/>
    <property type="match status" value="1"/>
</dbReference>